<gene>
    <name evidence="18" type="primary">pgsA</name>
    <name evidence="18" type="ORF">TREVI0001_1728</name>
</gene>
<dbReference type="EC" id="2.7.8.5" evidence="4 15"/>
<keyword evidence="10" id="KW-0443">Lipid metabolism</keyword>
<keyword evidence="8 17" id="KW-0812">Transmembrane</keyword>
<dbReference type="NCBIfam" id="TIGR00560">
    <property type="entry name" value="pgsA"/>
    <property type="match status" value="1"/>
</dbReference>
<comment type="similarity">
    <text evidence="3 16">Belongs to the CDP-alcohol phosphatidyltransferase class-I family.</text>
</comment>
<evidence type="ECO:0000256" key="11">
    <source>
        <dbReference type="ARBA" id="ARBA00023136"/>
    </source>
</evidence>
<name>C8PP08_9SPIR</name>
<comment type="catalytic activity">
    <reaction evidence="14">
        <text>a CDP-1,2-diacyl-sn-glycerol + sn-glycerol 3-phosphate = a 1,2-diacyl-sn-glycero-3-phospho-(1'-sn-glycero-3'-phosphate) + CMP + H(+)</text>
        <dbReference type="Rhea" id="RHEA:12593"/>
        <dbReference type="ChEBI" id="CHEBI:15378"/>
        <dbReference type="ChEBI" id="CHEBI:57597"/>
        <dbReference type="ChEBI" id="CHEBI:58332"/>
        <dbReference type="ChEBI" id="CHEBI:60110"/>
        <dbReference type="ChEBI" id="CHEBI:60377"/>
        <dbReference type="EC" id="2.7.8.5"/>
    </reaction>
</comment>
<feature type="transmembrane region" description="Helical" evidence="17">
    <location>
        <begin position="68"/>
        <end position="88"/>
    </location>
</feature>
<dbReference type="Gene3D" id="1.20.120.1760">
    <property type="match status" value="1"/>
</dbReference>
<evidence type="ECO:0000256" key="7">
    <source>
        <dbReference type="ARBA" id="ARBA00022679"/>
    </source>
</evidence>
<feature type="transmembrane region" description="Helical" evidence="17">
    <location>
        <begin position="164"/>
        <end position="184"/>
    </location>
</feature>
<comment type="pathway">
    <text evidence="2">Phospholipid metabolism; phosphatidylglycerol biosynthesis; phosphatidylglycerol from CDP-diacylglycerol: step 1/2.</text>
</comment>
<keyword evidence="7 16" id="KW-0808">Transferase</keyword>
<evidence type="ECO:0000256" key="4">
    <source>
        <dbReference type="ARBA" id="ARBA00013170"/>
    </source>
</evidence>
<feature type="transmembrane region" description="Helical" evidence="17">
    <location>
        <begin position="199"/>
        <end position="217"/>
    </location>
</feature>
<dbReference type="InterPro" id="IPR000462">
    <property type="entry name" value="CDP-OH_P_trans"/>
</dbReference>
<dbReference type="Proteomes" id="UP000004509">
    <property type="component" value="Unassembled WGS sequence"/>
</dbReference>
<evidence type="ECO:0000256" key="14">
    <source>
        <dbReference type="ARBA" id="ARBA00048586"/>
    </source>
</evidence>
<dbReference type="GO" id="GO:0046474">
    <property type="term" value="P:glycerophospholipid biosynthetic process"/>
    <property type="evidence" value="ECO:0007669"/>
    <property type="project" value="TreeGrafter"/>
</dbReference>
<dbReference type="InterPro" id="IPR004570">
    <property type="entry name" value="Phosphatidylglycerol_P_synth"/>
</dbReference>
<evidence type="ECO:0000256" key="17">
    <source>
        <dbReference type="SAM" id="Phobius"/>
    </source>
</evidence>
<comment type="caution">
    <text evidence="18">The sequence shown here is derived from an EMBL/GenBank/DDBJ whole genome shotgun (WGS) entry which is preliminary data.</text>
</comment>
<comment type="subcellular location">
    <subcellularLocation>
        <location evidence="1">Membrane</location>
        <topology evidence="1">Multi-pass membrane protein</topology>
    </subcellularLocation>
</comment>
<keyword evidence="12" id="KW-0594">Phospholipid biosynthesis</keyword>
<dbReference type="PANTHER" id="PTHR14269:SF11">
    <property type="entry name" value="CDP-DIACYLGLYCEROL--GLYCEROL-3-PHOSPHATE 3-PHOSPHATIDYLTRANSFERASE"/>
    <property type="match status" value="1"/>
</dbReference>
<feature type="transmembrane region" description="Helical" evidence="17">
    <location>
        <begin position="35"/>
        <end position="56"/>
    </location>
</feature>
<dbReference type="STRING" id="596324.TREVI0001_1728"/>
<dbReference type="AlphaFoldDB" id="C8PP08"/>
<evidence type="ECO:0000256" key="3">
    <source>
        <dbReference type="ARBA" id="ARBA00010441"/>
    </source>
</evidence>
<evidence type="ECO:0000256" key="6">
    <source>
        <dbReference type="ARBA" id="ARBA00022516"/>
    </source>
</evidence>
<evidence type="ECO:0000256" key="12">
    <source>
        <dbReference type="ARBA" id="ARBA00023209"/>
    </source>
</evidence>
<keyword evidence="13" id="KW-1208">Phospholipid metabolism</keyword>
<evidence type="ECO:0000256" key="9">
    <source>
        <dbReference type="ARBA" id="ARBA00022989"/>
    </source>
</evidence>
<evidence type="ECO:0000313" key="18">
    <source>
        <dbReference type="EMBL" id="EEV20871.1"/>
    </source>
</evidence>
<dbReference type="RefSeq" id="WP_006188276.1">
    <property type="nucleotide sequence ID" value="NZ_ACYH01000024.1"/>
</dbReference>
<protein>
    <recommendedName>
        <fullName evidence="5 15">CDP-diacylglycerol--glycerol-3-phosphate 3-phosphatidyltransferase</fullName>
        <ecNumber evidence="4 15">2.7.8.5</ecNumber>
    </recommendedName>
</protein>
<sequence length="226" mass="25708">MSIYFGVATTQMLAYFQKDVFDKLMPMIDTQIMNIANFFTATRMVAAPLFVIIYYLPNYVGISQQTVLLILVPLFIYMEFTDFLDGYYARKLKQVSDFGKLFDPFADVFANLTILLAFMLSGYVPLPVFIIILYRELNILFLRMLARGNGITIGAKKGGKTKTVCYILAEGFTLLIELLITFSFAEKSVTDTLIIINKVLYWIAALLSVGSFIDYLVSYRKSIRAL</sequence>
<dbReference type="GO" id="GO:0016020">
    <property type="term" value="C:membrane"/>
    <property type="evidence" value="ECO:0007669"/>
    <property type="project" value="UniProtKB-SubCell"/>
</dbReference>
<keyword evidence="6" id="KW-0444">Lipid biosynthesis</keyword>
<reference evidence="18 19" key="1">
    <citation type="submission" date="2009-07" db="EMBL/GenBank/DDBJ databases">
        <authorList>
            <person name="Madupu R."/>
            <person name="Sebastian Y."/>
            <person name="Durkin A.S."/>
            <person name="Torralba M."/>
            <person name="Methe B."/>
            <person name="Sutton G.G."/>
            <person name="Strausberg R.L."/>
            <person name="Nelson K.E."/>
        </authorList>
    </citation>
    <scope>NUCLEOTIDE SEQUENCE [LARGE SCALE GENOMIC DNA]</scope>
    <source>
        <strain evidence="18 19">ATCC 35580</strain>
    </source>
</reference>
<evidence type="ECO:0000256" key="16">
    <source>
        <dbReference type="RuleBase" id="RU003750"/>
    </source>
</evidence>
<keyword evidence="9 17" id="KW-1133">Transmembrane helix</keyword>
<dbReference type="GO" id="GO:0008444">
    <property type="term" value="F:CDP-diacylglycerol-glycerol-3-phosphate 3-phosphatidyltransferase activity"/>
    <property type="evidence" value="ECO:0007669"/>
    <property type="project" value="UniProtKB-UniRule"/>
</dbReference>
<dbReference type="EMBL" id="ACYH01000024">
    <property type="protein sequence ID" value="EEV20871.1"/>
    <property type="molecule type" value="Genomic_DNA"/>
</dbReference>
<evidence type="ECO:0000256" key="8">
    <source>
        <dbReference type="ARBA" id="ARBA00022692"/>
    </source>
</evidence>
<dbReference type="eggNOG" id="COG0558">
    <property type="taxonomic scope" value="Bacteria"/>
</dbReference>
<evidence type="ECO:0000256" key="5">
    <source>
        <dbReference type="ARBA" id="ARBA00014944"/>
    </source>
</evidence>
<feature type="transmembrane region" description="Helical" evidence="17">
    <location>
        <begin position="108"/>
        <end position="134"/>
    </location>
</feature>
<dbReference type="PIRSF" id="PIRSF000847">
    <property type="entry name" value="Phos_ph_gly_syn"/>
    <property type="match status" value="1"/>
</dbReference>
<evidence type="ECO:0000313" key="19">
    <source>
        <dbReference type="Proteomes" id="UP000004509"/>
    </source>
</evidence>
<evidence type="ECO:0000256" key="10">
    <source>
        <dbReference type="ARBA" id="ARBA00023098"/>
    </source>
</evidence>
<evidence type="ECO:0000256" key="15">
    <source>
        <dbReference type="NCBIfam" id="TIGR00560"/>
    </source>
</evidence>
<dbReference type="PANTHER" id="PTHR14269">
    <property type="entry name" value="CDP-DIACYLGLYCEROL--GLYCEROL-3-PHOSPHATE 3-PHOSPHATIDYLTRANSFERASE-RELATED"/>
    <property type="match status" value="1"/>
</dbReference>
<evidence type="ECO:0000256" key="13">
    <source>
        <dbReference type="ARBA" id="ARBA00023264"/>
    </source>
</evidence>
<dbReference type="Pfam" id="PF01066">
    <property type="entry name" value="CDP-OH_P_transf"/>
    <property type="match status" value="1"/>
</dbReference>
<dbReference type="InterPro" id="IPR050324">
    <property type="entry name" value="CDP-alcohol_PTase-I"/>
</dbReference>
<evidence type="ECO:0000256" key="1">
    <source>
        <dbReference type="ARBA" id="ARBA00004141"/>
    </source>
</evidence>
<organism evidence="18 19">
    <name type="scientific">Treponema vincentii ATCC 35580</name>
    <dbReference type="NCBI Taxonomy" id="596324"/>
    <lineage>
        <taxon>Bacteria</taxon>
        <taxon>Pseudomonadati</taxon>
        <taxon>Spirochaetota</taxon>
        <taxon>Spirochaetia</taxon>
        <taxon>Spirochaetales</taxon>
        <taxon>Treponemataceae</taxon>
        <taxon>Treponema</taxon>
    </lineage>
</organism>
<proteinExistence type="inferred from homology"/>
<dbReference type="InterPro" id="IPR043130">
    <property type="entry name" value="CDP-OH_PTrfase_TM_dom"/>
</dbReference>
<dbReference type="PROSITE" id="PS00379">
    <property type="entry name" value="CDP_ALCOHOL_P_TRANSF"/>
    <property type="match status" value="1"/>
</dbReference>
<dbReference type="InterPro" id="IPR048254">
    <property type="entry name" value="CDP_ALCOHOL_P_TRANSF_CS"/>
</dbReference>
<keyword evidence="11 17" id="KW-0472">Membrane</keyword>
<evidence type="ECO:0000256" key="2">
    <source>
        <dbReference type="ARBA" id="ARBA00005042"/>
    </source>
</evidence>
<accession>C8PP08</accession>